<feature type="region of interest" description="Disordered" evidence="1">
    <location>
        <begin position="258"/>
        <end position="279"/>
    </location>
</feature>
<gene>
    <name evidence="2" type="ORF">SERLADRAFT_416969</name>
</gene>
<protein>
    <submittedName>
        <fullName evidence="2">Uncharacterized protein</fullName>
    </submittedName>
</protein>
<feature type="compositionally biased region" description="Basic residues" evidence="1">
    <location>
        <begin position="175"/>
        <end position="184"/>
    </location>
</feature>
<dbReference type="KEGG" id="sla:SERLADRAFT_416969"/>
<organism>
    <name type="scientific">Serpula lacrymans var. lacrymans (strain S7.9)</name>
    <name type="common">Dry rot fungus</name>
    <dbReference type="NCBI Taxonomy" id="578457"/>
    <lineage>
        <taxon>Eukaryota</taxon>
        <taxon>Fungi</taxon>
        <taxon>Dikarya</taxon>
        <taxon>Basidiomycota</taxon>
        <taxon>Agaricomycotina</taxon>
        <taxon>Agaricomycetes</taxon>
        <taxon>Agaricomycetidae</taxon>
        <taxon>Boletales</taxon>
        <taxon>Coniophorineae</taxon>
        <taxon>Serpulaceae</taxon>
        <taxon>Serpula</taxon>
    </lineage>
</organism>
<dbReference type="GeneID" id="18813545"/>
<dbReference type="HOGENOM" id="CLU_994538_0_0_1"/>
<dbReference type="EMBL" id="GL945437">
    <property type="protein sequence ID" value="EGO22533.1"/>
    <property type="molecule type" value="Genomic_DNA"/>
</dbReference>
<accession>F8P302</accession>
<feature type="region of interest" description="Disordered" evidence="1">
    <location>
        <begin position="93"/>
        <end position="112"/>
    </location>
</feature>
<dbReference type="AlphaFoldDB" id="F8P302"/>
<dbReference type="RefSeq" id="XP_007321071.1">
    <property type="nucleotide sequence ID" value="XM_007321009.1"/>
</dbReference>
<reference evidence="2" key="1">
    <citation type="submission" date="2011-04" db="EMBL/GenBank/DDBJ databases">
        <title>Evolution of plant cell wall degrading machinery underlies the functional diversity of forest fungi.</title>
        <authorList>
            <consortium name="US DOE Joint Genome Institute (JGI-PGF)"/>
            <person name="Eastwood D.C."/>
            <person name="Floudas D."/>
            <person name="Binder M."/>
            <person name="Majcherczyk A."/>
            <person name="Schneider P."/>
            <person name="Aerts A."/>
            <person name="Asiegbu F.O."/>
            <person name="Baker S.E."/>
            <person name="Barry K."/>
            <person name="Bendiksby M."/>
            <person name="Blumentritt M."/>
            <person name="Coutinho P.M."/>
            <person name="Cullen D."/>
            <person name="Cullen D."/>
            <person name="Gathman A."/>
            <person name="Goodell B."/>
            <person name="Henrissat B."/>
            <person name="Ihrmark K."/>
            <person name="Kauserud H."/>
            <person name="Kohler A."/>
            <person name="LaButti K."/>
            <person name="Lapidus A."/>
            <person name="Lavin J.L."/>
            <person name="Lee Y.-H."/>
            <person name="Lindquist E."/>
            <person name="Lilly W."/>
            <person name="Lucas S."/>
            <person name="Morin E."/>
            <person name="Murat C."/>
            <person name="Oguiza J.A."/>
            <person name="Park J."/>
            <person name="Pisabarro A.G."/>
            <person name="Riley R."/>
            <person name="Rosling A."/>
            <person name="Salamov A."/>
            <person name="Schmidt O."/>
            <person name="Schmutz J."/>
            <person name="Skrede I."/>
            <person name="Stenlid J."/>
            <person name="Wiebenga A."/>
            <person name="Xie X."/>
            <person name="Kues U."/>
            <person name="Hibbett D.S."/>
            <person name="Hoffmeister D."/>
            <person name="Hogberg N."/>
            <person name="Martin F."/>
            <person name="Grigoriev I.V."/>
            <person name="Watkinson S.C."/>
        </authorList>
    </citation>
    <scope>NUCLEOTIDE SEQUENCE</scope>
    <source>
        <strain evidence="2">S7.9</strain>
    </source>
</reference>
<dbReference type="Proteomes" id="UP000008064">
    <property type="component" value="Unassembled WGS sequence"/>
</dbReference>
<evidence type="ECO:0000256" key="1">
    <source>
        <dbReference type="SAM" id="MobiDB-lite"/>
    </source>
</evidence>
<dbReference type="OrthoDB" id="2960270at2759"/>
<proteinExistence type="predicted"/>
<feature type="region of interest" description="Disordered" evidence="1">
    <location>
        <begin position="202"/>
        <end position="222"/>
    </location>
</feature>
<name>F8P302_SERL9</name>
<feature type="region of interest" description="Disordered" evidence="1">
    <location>
        <begin position="174"/>
        <end position="193"/>
    </location>
</feature>
<feature type="non-terminal residue" evidence="2">
    <location>
        <position position="316"/>
    </location>
</feature>
<feature type="compositionally biased region" description="Polar residues" evidence="1">
    <location>
        <begin position="202"/>
        <end position="215"/>
    </location>
</feature>
<evidence type="ECO:0000313" key="2">
    <source>
        <dbReference type="EMBL" id="EGO22533.1"/>
    </source>
</evidence>
<sequence length="316" mass="35805">MFRSIESTVRNACHNQRESPCHRCGILIRYDQKATWETVNRLVNEHWQICPNGIGTSLDRQRWTHCLPYQAANTNITPKSENKSVGGVLLAGQAGTYHPGNSHETGGGDRMRREQIRRERLLRDEYTDEVTATSVRCKGCNRVIRLDNRVKYYPGLWTKHRGKCPAVKRLEKRQTKLQRKKKHVQPTNPPSQDYAAEEAMQVQESTSSTEISQRGGSDRPIASAKEKSGKILYIQSRSQRITYISTEDGTGAMARRQDEWTYSSDSSDDEQATDGGDSKPFYKLNQEYFERLVTDVIATHIGNTVWLEAVAGGVVA</sequence>